<keyword evidence="4" id="KW-1185">Reference proteome</keyword>
<dbReference type="PANTHER" id="PTHR13947">
    <property type="entry name" value="GNAT FAMILY N-ACETYLTRANSFERASE"/>
    <property type="match status" value="1"/>
</dbReference>
<dbReference type="PROSITE" id="PS51186">
    <property type="entry name" value="GNAT"/>
    <property type="match status" value="1"/>
</dbReference>
<accession>A0ABS4H827</accession>
<evidence type="ECO:0000259" key="2">
    <source>
        <dbReference type="PROSITE" id="PS51186"/>
    </source>
</evidence>
<feature type="domain" description="N-acetyltransferase" evidence="2">
    <location>
        <begin position="2"/>
        <end position="145"/>
    </location>
</feature>
<reference evidence="3 4" key="1">
    <citation type="submission" date="2021-03" db="EMBL/GenBank/DDBJ databases">
        <title>Genomic Encyclopedia of Type Strains, Phase IV (KMG-IV): sequencing the most valuable type-strain genomes for metagenomic binning, comparative biology and taxonomic classification.</title>
        <authorList>
            <person name="Goeker M."/>
        </authorList>
    </citation>
    <scope>NUCLEOTIDE SEQUENCE [LARGE SCALE GENOMIC DNA]</scope>
    <source>
        <strain evidence="3 4">DSM 23491</strain>
    </source>
</reference>
<evidence type="ECO:0000313" key="4">
    <source>
        <dbReference type="Proteomes" id="UP001519273"/>
    </source>
</evidence>
<proteinExistence type="predicted"/>
<dbReference type="InterPro" id="IPR050769">
    <property type="entry name" value="NAT_camello-type"/>
</dbReference>
<dbReference type="InterPro" id="IPR016181">
    <property type="entry name" value="Acyl_CoA_acyltransferase"/>
</dbReference>
<evidence type="ECO:0000256" key="1">
    <source>
        <dbReference type="ARBA" id="ARBA00022679"/>
    </source>
</evidence>
<name>A0ABS4H827_9BACL</name>
<dbReference type="Pfam" id="PF00583">
    <property type="entry name" value="Acetyltransf_1"/>
    <property type="match status" value="1"/>
</dbReference>
<keyword evidence="1" id="KW-0808">Transferase</keyword>
<organism evidence="3 4">
    <name type="scientific">Paenibacillus sediminis</name>
    <dbReference type="NCBI Taxonomy" id="664909"/>
    <lineage>
        <taxon>Bacteria</taxon>
        <taxon>Bacillati</taxon>
        <taxon>Bacillota</taxon>
        <taxon>Bacilli</taxon>
        <taxon>Bacillales</taxon>
        <taxon>Paenibacillaceae</taxon>
        <taxon>Paenibacillus</taxon>
    </lineage>
</organism>
<dbReference type="Proteomes" id="UP001519273">
    <property type="component" value="Unassembled WGS sequence"/>
</dbReference>
<dbReference type="CDD" id="cd04301">
    <property type="entry name" value="NAT_SF"/>
    <property type="match status" value="1"/>
</dbReference>
<sequence>MINIRKYNPSDLESLADLMNDLGYPVSIEVMGRRMELIESNPSYLTFVATINEAVTGMIGIRQLLNYETDDLVTQISSLVTKSDFQGQGVGSALIKFIEDWAVQNGSSVLYLTSGIKQERLKAHEFYKKYGFEITGYRFIKKINI</sequence>
<gene>
    <name evidence="3" type="ORF">J2Z20_003628</name>
</gene>
<dbReference type="SUPFAM" id="SSF55729">
    <property type="entry name" value="Acyl-CoA N-acyltransferases (Nat)"/>
    <property type="match status" value="1"/>
</dbReference>
<evidence type="ECO:0000313" key="3">
    <source>
        <dbReference type="EMBL" id="MBP1938686.1"/>
    </source>
</evidence>
<dbReference type="PANTHER" id="PTHR13947:SF37">
    <property type="entry name" value="LD18367P"/>
    <property type="match status" value="1"/>
</dbReference>
<dbReference type="InterPro" id="IPR000182">
    <property type="entry name" value="GNAT_dom"/>
</dbReference>
<protein>
    <submittedName>
        <fullName evidence="3">GNAT superfamily N-acetyltransferase</fullName>
    </submittedName>
</protein>
<dbReference type="RefSeq" id="WP_209853411.1">
    <property type="nucleotide sequence ID" value="NZ_CBCRVE010000030.1"/>
</dbReference>
<dbReference type="Gene3D" id="3.40.630.30">
    <property type="match status" value="1"/>
</dbReference>
<dbReference type="EMBL" id="JAGGKP010000024">
    <property type="protein sequence ID" value="MBP1938686.1"/>
    <property type="molecule type" value="Genomic_DNA"/>
</dbReference>
<comment type="caution">
    <text evidence="3">The sequence shown here is derived from an EMBL/GenBank/DDBJ whole genome shotgun (WGS) entry which is preliminary data.</text>
</comment>